<protein>
    <submittedName>
        <fullName evidence="1">Uncharacterized protein</fullName>
    </submittedName>
</protein>
<dbReference type="RefSeq" id="WP_160625096.1">
    <property type="nucleotide sequence ID" value="NZ_WUUQ01000002.1"/>
</dbReference>
<proteinExistence type="predicted"/>
<evidence type="ECO:0000313" key="1">
    <source>
        <dbReference type="EMBL" id="MXQ73660.1"/>
    </source>
</evidence>
<dbReference type="Proteomes" id="UP000434036">
    <property type="component" value="Unassembled WGS sequence"/>
</dbReference>
<organism evidence="1 2">
    <name type="scientific">Copranaerobaculum intestinale</name>
    <dbReference type="NCBI Taxonomy" id="2692629"/>
    <lineage>
        <taxon>Bacteria</taxon>
        <taxon>Bacillati</taxon>
        <taxon>Bacillota</taxon>
        <taxon>Erysipelotrichia</taxon>
        <taxon>Erysipelotrichales</taxon>
        <taxon>Erysipelotrichaceae</taxon>
        <taxon>Copranaerobaculum</taxon>
    </lineage>
</organism>
<name>A0A6N8U749_9FIRM</name>
<sequence length="187" mass="21729">MMKLYACNWHGYYQSQNELQEIEALVIKNGIAWQEALKSTLHEVNMELTGWQEEEPLCKTIEVSDIQYESWMLSLLYQEQKKPIPKNPASLEEDRLFQKVNDGLLKSKLAIMWEPQAYLPVSEACVFDYADLNAEPMCFGSLKTYSKNIRSLHLTDSVYQELTDILRFAEANALMLILENEIELIKN</sequence>
<reference evidence="1 2" key="2">
    <citation type="submission" date="2020-01" db="EMBL/GenBank/DDBJ databases">
        <title>Clostridiaceae sp. nov. isolated from the gut of human by culturomics.</title>
        <authorList>
            <person name="Chang Y."/>
        </authorList>
    </citation>
    <scope>NUCLEOTIDE SEQUENCE [LARGE SCALE GENOMIC DNA]</scope>
    <source>
        <strain evidence="1 2">DONG20-135</strain>
    </source>
</reference>
<gene>
    <name evidence="1" type="ORF">GSF08_06890</name>
</gene>
<comment type="caution">
    <text evidence="1">The sequence shown here is derived from an EMBL/GenBank/DDBJ whole genome shotgun (WGS) entry which is preliminary data.</text>
</comment>
<evidence type="ECO:0000313" key="2">
    <source>
        <dbReference type="Proteomes" id="UP000434036"/>
    </source>
</evidence>
<dbReference type="EMBL" id="WUUQ01000002">
    <property type="protein sequence ID" value="MXQ73660.1"/>
    <property type="molecule type" value="Genomic_DNA"/>
</dbReference>
<keyword evidence="2" id="KW-1185">Reference proteome</keyword>
<accession>A0A6N8U749</accession>
<reference evidence="1 2" key="1">
    <citation type="submission" date="2019-12" db="EMBL/GenBank/DDBJ databases">
        <authorList>
            <person name="Yang R."/>
        </authorList>
    </citation>
    <scope>NUCLEOTIDE SEQUENCE [LARGE SCALE GENOMIC DNA]</scope>
    <source>
        <strain evidence="1 2">DONG20-135</strain>
    </source>
</reference>
<dbReference type="AlphaFoldDB" id="A0A6N8U749"/>